<name>A0A1U8BCC4_NELNU</name>
<organism evidence="1 2">
    <name type="scientific">Nelumbo nucifera</name>
    <name type="common">Sacred lotus</name>
    <dbReference type="NCBI Taxonomy" id="4432"/>
    <lineage>
        <taxon>Eukaryota</taxon>
        <taxon>Viridiplantae</taxon>
        <taxon>Streptophyta</taxon>
        <taxon>Embryophyta</taxon>
        <taxon>Tracheophyta</taxon>
        <taxon>Spermatophyta</taxon>
        <taxon>Magnoliopsida</taxon>
        <taxon>Proteales</taxon>
        <taxon>Nelumbonaceae</taxon>
        <taxon>Nelumbo</taxon>
    </lineage>
</organism>
<dbReference type="OrthoDB" id="1700804at2759"/>
<evidence type="ECO:0000313" key="2">
    <source>
        <dbReference type="RefSeq" id="XP_010274241.1"/>
    </source>
</evidence>
<dbReference type="GeneID" id="104609577"/>
<dbReference type="Proteomes" id="UP000189703">
    <property type="component" value="Unplaced"/>
</dbReference>
<protein>
    <submittedName>
        <fullName evidence="2">Probable glucuronoxylan glucuronosyltransferase IRX7</fullName>
    </submittedName>
</protein>
<proteinExistence type="predicted"/>
<reference evidence="2" key="1">
    <citation type="submission" date="2025-08" db="UniProtKB">
        <authorList>
            <consortium name="RefSeq"/>
        </authorList>
    </citation>
    <scope>IDENTIFICATION</scope>
</reference>
<dbReference type="eggNOG" id="KOG1021">
    <property type="taxonomic scope" value="Eukaryota"/>
</dbReference>
<accession>A0A1U8BCC4</accession>
<evidence type="ECO:0000313" key="1">
    <source>
        <dbReference type="Proteomes" id="UP000189703"/>
    </source>
</evidence>
<keyword evidence="1" id="KW-1185">Reference proteome</keyword>
<dbReference type="AlphaFoldDB" id="A0A1U8BCC4"/>
<dbReference type="KEGG" id="nnu:104609577"/>
<dbReference type="InParanoid" id="A0A1U8BCC4"/>
<sequence length="112" mass="12428">MGHTRLLLTSVGQLNSFEMPFWNRNGGSNHVFVTLHDYGVCFHAMEDVAIANRIPAFLRQSIILHTSGVSSHHPCQDVENVLMPPYILSEIESTRNTVPVNGEGTYGNFSEA</sequence>
<dbReference type="RefSeq" id="XP_010274241.1">
    <property type="nucleotide sequence ID" value="XM_010275939.1"/>
</dbReference>
<gene>
    <name evidence="2" type="primary">LOC104609577</name>
</gene>